<dbReference type="InterPro" id="IPR022742">
    <property type="entry name" value="Hydrolase_4"/>
</dbReference>
<proteinExistence type="predicted"/>
<dbReference type="Gene3D" id="3.40.50.1820">
    <property type="entry name" value="alpha/beta hydrolase"/>
    <property type="match status" value="1"/>
</dbReference>
<dbReference type="GeneID" id="25561740"/>
<reference evidence="2 3" key="1">
    <citation type="submission" date="2010-05" db="EMBL/GenBank/DDBJ databases">
        <title>The Genome Sequence of Thecamonas trahens ATCC 50062.</title>
        <authorList>
            <consortium name="The Broad Institute Genome Sequencing Platform"/>
            <person name="Russ C."/>
            <person name="Cuomo C."/>
            <person name="Shea T."/>
            <person name="Young S.K."/>
            <person name="Zeng Q."/>
            <person name="Koehrsen M."/>
            <person name="Haas B."/>
            <person name="Borodovsky M."/>
            <person name="Guigo R."/>
            <person name="Alvarado L."/>
            <person name="Berlin A."/>
            <person name="Bochicchio J."/>
            <person name="Borenstein D."/>
            <person name="Chapman S."/>
            <person name="Chen Z."/>
            <person name="Freedman E."/>
            <person name="Gellesch M."/>
            <person name="Goldberg J."/>
            <person name="Griggs A."/>
            <person name="Gujja S."/>
            <person name="Heilman E."/>
            <person name="Heiman D."/>
            <person name="Hepburn T."/>
            <person name="Howarth C."/>
            <person name="Jen D."/>
            <person name="Larson L."/>
            <person name="Mehta T."/>
            <person name="Park D."/>
            <person name="Pearson M."/>
            <person name="Roberts A."/>
            <person name="Saif S."/>
            <person name="Shenoy N."/>
            <person name="Sisk P."/>
            <person name="Stolte C."/>
            <person name="Sykes S."/>
            <person name="Thomson T."/>
            <person name="Walk T."/>
            <person name="White J."/>
            <person name="Yandava C."/>
            <person name="Burger G."/>
            <person name="Gray M.W."/>
            <person name="Holland P.W.H."/>
            <person name="King N."/>
            <person name="Lang F.B.F."/>
            <person name="Roger A.J."/>
            <person name="Ruiz-Trillo I."/>
            <person name="Lander E."/>
            <person name="Nusbaum C."/>
        </authorList>
    </citation>
    <scope>NUCLEOTIDE SEQUENCE [LARGE SCALE GENOMIC DNA]</scope>
    <source>
        <strain evidence="2 3">ATCC 50062</strain>
    </source>
</reference>
<feature type="domain" description="Serine aminopeptidase S33" evidence="1">
    <location>
        <begin position="73"/>
        <end position="312"/>
    </location>
</feature>
<dbReference type="PRINTS" id="PR00111">
    <property type="entry name" value="ABHYDROLASE"/>
</dbReference>
<dbReference type="RefSeq" id="XP_013761061.1">
    <property type="nucleotide sequence ID" value="XM_013905607.1"/>
</dbReference>
<dbReference type="GO" id="GO:0016787">
    <property type="term" value="F:hydrolase activity"/>
    <property type="evidence" value="ECO:0007669"/>
    <property type="project" value="UniProtKB-KW"/>
</dbReference>
<dbReference type="Pfam" id="PF12146">
    <property type="entry name" value="Hydrolase_4"/>
    <property type="match status" value="1"/>
</dbReference>
<dbReference type="InterPro" id="IPR051044">
    <property type="entry name" value="MAG_DAG_Lipase"/>
</dbReference>
<evidence type="ECO:0000313" key="2">
    <source>
        <dbReference type="EMBL" id="KNC56017.1"/>
    </source>
</evidence>
<evidence type="ECO:0000259" key="1">
    <source>
        <dbReference type="Pfam" id="PF12146"/>
    </source>
</evidence>
<dbReference type="SUPFAM" id="SSF53474">
    <property type="entry name" value="alpha/beta-Hydrolases"/>
    <property type="match status" value="1"/>
</dbReference>
<dbReference type="eggNOG" id="KOG1455">
    <property type="taxonomic scope" value="Eukaryota"/>
</dbReference>
<organism evidence="2 3">
    <name type="scientific">Thecamonas trahens ATCC 50062</name>
    <dbReference type="NCBI Taxonomy" id="461836"/>
    <lineage>
        <taxon>Eukaryota</taxon>
        <taxon>Apusozoa</taxon>
        <taxon>Apusomonadida</taxon>
        <taxon>Apusomonadidae</taxon>
        <taxon>Thecamonas</taxon>
    </lineage>
</organism>
<dbReference type="OrthoDB" id="2498029at2759"/>
<dbReference type="PANTHER" id="PTHR11614">
    <property type="entry name" value="PHOSPHOLIPASE-RELATED"/>
    <property type="match status" value="1"/>
</dbReference>
<gene>
    <name evidence="2" type="ORF">AMSG_02029</name>
</gene>
<dbReference type="OMA" id="SYEGWSH"/>
<protein>
    <submittedName>
        <fullName evidence="2">Hydrolase</fullName>
    </submittedName>
</protein>
<dbReference type="EMBL" id="GL349440">
    <property type="protein sequence ID" value="KNC56017.1"/>
    <property type="molecule type" value="Genomic_DNA"/>
</dbReference>
<name>A0A0L0DUZ6_THETB</name>
<dbReference type="InterPro" id="IPR000073">
    <property type="entry name" value="AB_hydrolase_1"/>
</dbReference>
<evidence type="ECO:0000313" key="3">
    <source>
        <dbReference type="Proteomes" id="UP000054408"/>
    </source>
</evidence>
<keyword evidence="3" id="KW-1185">Reference proteome</keyword>
<keyword evidence="2" id="KW-0378">Hydrolase</keyword>
<dbReference type="InterPro" id="IPR029058">
    <property type="entry name" value="AB_hydrolase_fold"/>
</dbReference>
<dbReference type="STRING" id="461836.A0A0L0DUZ6"/>
<dbReference type="AlphaFoldDB" id="A0A0L0DUZ6"/>
<dbReference type="SMR" id="A0A0L0DUZ6"/>
<accession>A0A0L0DUZ6</accession>
<sequence length="328" mass="35726">MSLVVKTVFAAVFAVAVMGYLRLKPANHLAPLSDISPEYRGYPSGEWRRNKAGLWMYSETFDAKATGSDGQSPPRAHLLFIHGYAQHAGMFADLVDDLTAAGITVTVMDLQGHGWSEGDRNYVRDFNDHVQDVLDQITLINRAKAESTPLFIMGHSMGGLIAVNIGLRKPKAVKGMVLSAPAMAIDPEINTTTTRTMALFFSTHLPHMPIAGPKIQGAYSDPARVAAAIADKRSCLGQCWTPARTAAEILGNIDDVRAVLPRLKVPFIVLQGTKDVFATPNGADYLYAHAGSTDKTIKVYEGFRHELIHEPDGGKVVTDIINWITDRS</sequence>
<dbReference type="Proteomes" id="UP000054408">
    <property type="component" value="Unassembled WGS sequence"/>
</dbReference>